<sequence>MNKDYSDLIEIQRSFLKKIEDLLLKVAGKHYKKFPTSHSLIEYIQKQLTNDNFSKQFNSNISLIYSELHTFYGSVAANWFGLAKKIGGLKLVFGGISRFSDSFLQNVKNDLLFSDTIYLADPVLPWIESPRKEEYFREVHLLKNMYFVLQLKEIVDADLPYPPVIIFPSFEKSLEENDIETQEKIHQLLTSFFSFYLGEKFDSAEDTLIYAKRKSDLFLEKVENKKLFWPPQAKEITTVDNGLNKYKEYIQNNRSVKERYLAATISSAELVWQGIFERIIPHFHVWENSIEFNANPTFSNAAHWHYHNLLSNTNNRIMTVSQKTLTLCQSINSFRLNWFNNISEEDIILLRKNNENEKFRKDLYKQLEILDDLSLKDIDKVTNEVSRVISGLLSNYNKEIEEIKDKYQLKYKQLLSVSIVSSAAQLIPLLQPFTGLIPPIVTALKYTNDKLEERNLIKNQKKSLMGIFFRAMG</sequence>
<evidence type="ECO:0000313" key="3">
    <source>
        <dbReference type="Proteomes" id="UP000297394"/>
    </source>
</evidence>
<evidence type="ECO:0000313" key="2">
    <source>
        <dbReference type="EMBL" id="TGK92464.1"/>
    </source>
</evidence>
<gene>
    <name evidence="1" type="ORF">EHQ23_16870</name>
    <name evidence="2" type="ORF">EHQ26_08660</name>
</gene>
<comment type="caution">
    <text evidence="1">The sequence shown here is derived from an EMBL/GenBank/DDBJ whole genome shotgun (WGS) entry which is preliminary data.</text>
</comment>
<evidence type="ECO:0000313" key="4">
    <source>
        <dbReference type="Proteomes" id="UP000297918"/>
    </source>
</evidence>
<keyword evidence="4" id="KW-1185">Reference proteome</keyword>
<organism evidence="1 3">
    <name type="scientific">Leptospira bourretii</name>
    <dbReference type="NCBI Taxonomy" id="2484962"/>
    <lineage>
        <taxon>Bacteria</taxon>
        <taxon>Pseudomonadati</taxon>
        <taxon>Spirochaetota</taxon>
        <taxon>Spirochaetia</taxon>
        <taxon>Leptospirales</taxon>
        <taxon>Leptospiraceae</taxon>
        <taxon>Leptospira</taxon>
    </lineage>
</organism>
<reference evidence="2" key="1">
    <citation type="submission" date="2018-10" db="EMBL/GenBank/DDBJ databases">
        <authorList>
            <person name="Vincent A.T."/>
            <person name="Schiettekatte O."/>
            <person name="Bourhy P."/>
            <person name="Veyrier F.J."/>
            <person name="Picardeau M."/>
        </authorList>
    </citation>
    <scope>NUCLEOTIDE SEQUENCE</scope>
    <source>
        <strain evidence="2">201800281</strain>
    </source>
</reference>
<dbReference type="EMBL" id="RQFL01000015">
    <property type="protein sequence ID" value="TGK92464.1"/>
    <property type="molecule type" value="Genomic_DNA"/>
</dbReference>
<accession>A0A4R9IN37</accession>
<dbReference type="RefSeq" id="WP_135749958.1">
    <property type="nucleotide sequence ID" value="NZ_RQFL01000015.1"/>
</dbReference>
<protein>
    <submittedName>
        <fullName evidence="1">Uncharacterized protein</fullName>
    </submittedName>
</protein>
<dbReference type="Proteomes" id="UP000297394">
    <property type="component" value="Unassembled WGS sequence"/>
</dbReference>
<dbReference type="Proteomes" id="UP000297918">
    <property type="component" value="Unassembled WGS sequence"/>
</dbReference>
<dbReference type="AlphaFoldDB" id="A0A4R9IN37"/>
<evidence type="ECO:0000313" key="1">
    <source>
        <dbReference type="EMBL" id="TGK79282.1"/>
    </source>
</evidence>
<dbReference type="EMBL" id="RQFM01000027">
    <property type="protein sequence ID" value="TGK79282.1"/>
    <property type="molecule type" value="Genomic_DNA"/>
</dbReference>
<proteinExistence type="predicted"/>
<name>A0A4R9IN37_9LEPT</name>
<reference evidence="1 3" key="2">
    <citation type="journal article" date="2019" name="PLoS Negl. Trop. Dis.">
        <title>Revisiting the worldwide diversity of Leptospira species in the environment.</title>
        <authorList>
            <person name="Vincent A.T."/>
            <person name="Schiettekatte O."/>
            <person name="Bourhy P."/>
            <person name="Veyrier F.J."/>
            <person name="Picardeau M."/>
        </authorList>
    </citation>
    <scope>NUCLEOTIDE SEQUENCE [LARGE SCALE GENOMIC DNA]</scope>
    <source>
        <strain evidence="1 3">201800280</strain>
        <strain evidence="2">201800281</strain>
    </source>
</reference>
<dbReference type="OrthoDB" id="6058892at2"/>